<dbReference type="Proteomes" id="UP001445335">
    <property type="component" value="Unassembled WGS sequence"/>
</dbReference>
<dbReference type="InterPro" id="IPR029056">
    <property type="entry name" value="Ribokinase-like"/>
</dbReference>
<dbReference type="Pfam" id="PF00294">
    <property type="entry name" value="PfkB"/>
    <property type="match status" value="1"/>
</dbReference>
<feature type="domain" description="Carbohydrate kinase PfkB" evidence="1">
    <location>
        <begin position="231"/>
        <end position="301"/>
    </location>
</feature>
<dbReference type="PANTHER" id="PTHR31094:SF2">
    <property type="entry name" value="RIKEN CDNA 2310061I04 GENE"/>
    <property type="match status" value="1"/>
</dbReference>
<organism evidence="2 3">
    <name type="scientific">Elliptochloris bilobata</name>
    <dbReference type="NCBI Taxonomy" id="381761"/>
    <lineage>
        <taxon>Eukaryota</taxon>
        <taxon>Viridiplantae</taxon>
        <taxon>Chlorophyta</taxon>
        <taxon>core chlorophytes</taxon>
        <taxon>Trebouxiophyceae</taxon>
        <taxon>Trebouxiophyceae incertae sedis</taxon>
        <taxon>Elliptochloris clade</taxon>
        <taxon>Elliptochloris</taxon>
    </lineage>
</organism>
<evidence type="ECO:0000313" key="3">
    <source>
        <dbReference type="Proteomes" id="UP001445335"/>
    </source>
</evidence>
<gene>
    <name evidence="2" type="ORF">WJX81_000134</name>
</gene>
<comment type="caution">
    <text evidence="2">The sequence shown here is derived from an EMBL/GenBank/DDBJ whole genome shotgun (WGS) entry which is preliminary data.</text>
</comment>
<sequence length="589" mass="63002">MSWGGALASGSRRLALAAFVVALCGAILYEVLRPTLLLVGDITTDVVDGKTALGGAISYAAAVASAYGVRACVVTAAAPGADLSVFAVHELHVVPTAATLTFEHTYTWWGNKRKLRVSARPNMTLAAQHVPPHCRRARTVLLGPLAPGDLDATSFVTHQQGLWDRWTGFQQAVGLMAQGLQRSLDPTGRVASLRQPSEALLAALGPRTTVFLSDVETEVWAPGTVRALAARSARWLVTLGEHGADEWLPGVNASRRLPAQKVDAADTNGAGDTFATAYMLALAAGARDPGAAANWAAGRAVALPQACKPGCVTAAILAGSRWARWGAWQRTVVRAAHAAVGAPAAASARAAAAAAAMHTQQLCSGLSSALHPAGVQLEPRQTGGPKKDRSEDFYANVGSAIRTLRDETPLLFQRDLTYDIYRDDITFRDPRNAFAGKRNYRILFWSLRFHGRLFFRHLYVDVQRIWQPEEQQIRMRWTVHGIPRVPWNAEGIFDGVSTFRLDGHGKIYEHQVDNVILRDSPMLRSPLFAGLNLLPMPQPVQQPCPGACARSAASARGGNAVEWLASLQQGALSDGGARMAAPPCQAGAP</sequence>
<dbReference type="InterPro" id="IPR018790">
    <property type="entry name" value="DUF2358"/>
</dbReference>
<dbReference type="Gene3D" id="3.40.1190.20">
    <property type="match status" value="1"/>
</dbReference>
<name>A0AAW1QUN3_9CHLO</name>
<proteinExistence type="predicted"/>
<dbReference type="AlphaFoldDB" id="A0AAW1QUN3"/>
<dbReference type="EMBL" id="JALJOU010000076">
    <property type="protein sequence ID" value="KAK9825162.1"/>
    <property type="molecule type" value="Genomic_DNA"/>
</dbReference>
<keyword evidence="3" id="KW-1185">Reference proteome</keyword>
<dbReference type="SUPFAM" id="SSF53613">
    <property type="entry name" value="Ribokinase-like"/>
    <property type="match status" value="1"/>
</dbReference>
<dbReference type="InterPro" id="IPR032710">
    <property type="entry name" value="NTF2-like_dom_sf"/>
</dbReference>
<dbReference type="InterPro" id="IPR011611">
    <property type="entry name" value="PfkB_dom"/>
</dbReference>
<dbReference type="SUPFAM" id="SSF54427">
    <property type="entry name" value="NTF2-like"/>
    <property type="match status" value="1"/>
</dbReference>
<dbReference type="PANTHER" id="PTHR31094">
    <property type="entry name" value="RIKEN CDNA 2310061I04 GENE"/>
    <property type="match status" value="1"/>
</dbReference>
<dbReference type="Pfam" id="PF10184">
    <property type="entry name" value="DUF2358"/>
    <property type="match status" value="1"/>
</dbReference>
<evidence type="ECO:0000313" key="2">
    <source>
        <dbReference type="EMBL" id="KAK9825162.1"/>
    </source>
</evidence>
<evidence type="ECO:0000259" key="1">
    <source>
        <dbReference type="Pfam" id="PF00294"/>
    </source>
</evidence>
<reference evidence="2 3" key="1">
    <citation type="journal article" date="2024" name="Nat. Commun.">
        <title>Phylogenomics reveals the evolutionary origins of lichenization in chlorophyte algae.</title>
        <authorList>
            <person name="Puginier C."/>
            <person name="Libourel C."/>
            <person name="Otte J."/>
            <person name="Skaloud P."/>
            <person name="Haon M."/>
            <person name="Grisel S."/>
            <person name="Petersen M."/>
            <person name="Berrin J.G."/>
            <person name="Delaux P.M."/>
            <person name="Dal Grande F."/>
            <person name="Keller J."/>
        </authorList>
    </citation>
    <scope>NUCLEOTIDE SEQUENCE [LARGE SCALE GENOMIC DNA]</scope>
    <source>
        <strain evidence="2 3">SAG 245.80</strain>
    </source>
</reference>
<accession>A0AAW1QUN3</accession>
<protein>
    <recommendedName>
        <fullName evidence="1">Carbohydrate kinase PfkB domain-containing protein</fullName>
    </recommendedName>
</protein>